<sequence>MRILLPLLLAATALPTAAFAADSDTAVITITGARPAGLSDVDRAAYRLIFAAIHAGDWATASAALDARPDGLLTSVARAELYLARNAPRPDVVKLSSLLAAAPELPEAPALARLAVQQGVSDLPILPQPHDLVRMAGASKRVAARPTRSDATAARLSIVATPLVKANDGAGAEAVVEAAAGQLTPEALAEWRQRTAWAYFLAYDDANARRVAAAAGAGAGEWTVQANWVLGLASWRAGDMAAAADAFAAVATSARDAETVAAGLYWAARSDTAGGRPDRVAARLRSAARLDETFYGMLASASLGLATQMAPPAGDAPDILALRPNARVAAALTQIGETALADQLLRQQARIGPSPEHGALIRLAAKLDLPATQMWLAQNGPAGVTTPVAARYPMPSWRPSSGWRVDPALCFAHALQESQFRTDAVSRTGARGLMQLMPGTARLVARHKGETADMAARMNDPAINFEYGQSYLEELATHGGTGGLLPKVIAAYNAGPNNIAAWNVRPGASQDPLFFIEAMPFAETRAYTAIVLRNYWMYQRESGAATDSLVTMAQGKWPRFPTSAARVALRADASPAGLPALN</sequence>
<dbReference type="SUPFAM" id="SSF48435">
    <property type="entry name" value="Bacterial muramidases"/>
    <property type="match status" value="1"/>
</dbReference>
<accession>A0ABT8Y9Z7</accession>
<evidence type="ECO:0000313" key="7">
    <source>
        <dbReference type="Proteomes" id="UP001169764"/>
    </source>
</evidence>
<gene>
    <name evidence="6" type="ORF">Q4F19_12155</name>
</gene>
<dbReference type="SUPFAM" id="SSF53955">
    <property type="entry name" value="Lysozyme-like"/>
    <property type="match status" value="1"/>
</dbReference>
<feature type="domain" description="Transglycosylase SLT" evidence="5">
    <location>
        <begin position="402"/>
        <end position="510"/>
    </location>
</feature>
<evidence type="ECO:0000256" key="1">
    <source>
        <dbReference type="ARBA" id="ARBA00007734"/>
    </source>
</evidence>
<comment type="caution">
    <text evidence="6">The sequence shown here is derived from an EMBL/GenBank/DDBJ whole genome shotgun (WGS) entry which is preliminary data.</text>
</comment>
<dbReference type="InterPro" id="IPR008258">
    <property type="entry name" value="Transglycosylase_SLT_dom_1"/>
</dbReference>
<protein>
    <submittedName>
        <fullName evidence="6">Transglycosylase SLT domain-containing protein</fullName>
    </submittedName>
</protein>
<dbReference type="EMBL" id="JAUOTP010000005">
    <property type="protein sequence ID" value="MDO6415135.1"/>
    <property type="molecule type" value="Genomic_DNA"/>
</dbReference>
<proteinExistence type="inferred from homology"/>
<feature type="signal peptide" evidence="4">
    <location>
        <begin position="1"/>
        <end position="20"/>
    </location>
</feature>
<comment type="similarity">
    <text evidence="1">Belongs to the transglycosylase Slt family.</text>
</comment>
<comment type="similarity">
    <text evidence="2">Belongs to the virb1 family.</text>
</comment>
<name>A0ABT8Y9Z7_9SPHN</name>
<dbReference type="PANTHER" id="PTHR37423">
    <property type="entry name" value="SOLUBLE LYTIC MUREIN TRANSGLYCOSYLASE-RELATED"/>
    <property type="match status" value="1"/>
</dbReference>
<keyword evidence="3 4" id="KW-0732">Signal</keyword>
<evidence type="ECO:0000256" key="4">
    <source>
        <dbReference type="SAM" id="SignalP"/>
    </source>
</evidence>
<reference evidence="6" key="1">
    <citation type="submission" date="2023-07" db="EMBL/GenBank/DDBJ databases">
        <authorList>
            <person name="Kim M."/>
        </authorList>
    </citation>
    <scope>NUCLEOTIDE SEQUENCE</scope>
    <source>
        <strain evidence="6">BIUV-7</strain>
    </source>
</reference>
<dbReference type="Gene3D" id="1.10.530.10">
    <property type="match status" value="1"/>
</dbReference>
<dbReference type="CDD" id="cd13401">
    <property type="entry name" value="Slt70-like"/>
    <property type="match status" value="1"/>
</dbReference>
<dbReference type="RefSeq" id="WP_303542932.1">
    <property type="nucleotide sequence ID" value="NZ_JAUOTP010000005.1"/>
</dbReference>
<evidence type="ECO:0000313" key="6">
    <source>
        <dbReference type="EMBL" id="MDO6415135.1"/>
    </source>
</evidence>
<feature type="chain" id="PRO_5045919276" evidence="4">
    <location>
        <begin position="21"/>
        <end position="582"/>
    </location>
</feature>
<evidence type="ECO:0000256" key="3">
    <source>
        <dbReference type="ARBA" id="ARBA00022729"/>
    </source>
</evidence>
<dbReference type="InterPro" id="IPR023346">
    <property type="entry name" value="Lysozyme-like_dom_sf"/>
</dbReference>
<evidence type="ECO:0000256" key="2">
    <source>
        <dbReference type="ARBA" id="ARBA00009387"/>
    </source>
</evidence>
<dbReference type="Proteomes" id="UP001169764">
    <property type="component" value="Unassembled WGS sequence"/>
</dbReference>
<organism evidence="6 7">
    <name type="scientific">Sphingomonas natans</name>
    <dbReference type="NCBI Taxonomy" id="3063330"/>
    <lineage>
        <taxon>Bacteria</taxon>
        <taxon>Pseudomonadati</taxon>
        <taxon>Pseudomonadota</taxon>
        <taxon>Alphaproteobacteria</taxon>
        <taxon>Sphingomonadales</taxon>
        <taxon>Sphingomonadaceae</taxon>
        <taxon>Sphingomonas</taxon>
    </lineage>
</organism>
<dbReference type="InterPro" id="IPR008939">
    <property type="entry name" value="Lytic_TGlycosylase_superhlx_U"/>
</dbReference>
<dbReference type="Gene3D" id="1.25.20.10">
    <property type="entry name" value="Bacterial muramidases"/>
    <property type="match status" value="1"/>
</dbReference>
<dbReference type="Pfam" id="PF01464">
    <property type="entry name" value="SLT"/>
    <property type="match status" value="1"/>
</dbReference>
<keyword evidence="7" id="KW-1185">Reference proteome</keyword>
<dbReference type="PANTHER" id="PTHR37423:SF2">
    <property type="entry name" value="MEMBRANE-BOUND LYTIC MUREIN TRANSGLYCOSYLASE C"/>
    <property type="match status" value="1"/>
</dbReference>
<evidence type="ECO:0000259" key="5">
    <source>
        <dbReference type="Pfam" id="PF01464"/>
    </source>
</evidence>